<organism evidence="1 2">
    <name type="scientific">Cupriavidus basilensis</name>
    <dbReference type="NCBI Taxonomy" id="68895"/>
    <lineage>
        <taxon>Bacteria</taxon>
        <taxon>Pseudomonadati</taxon>
        <taxon>Pseudomonadota</taxon>
        <taxon>Betaproteobacteria</taxon>
        <taxon>Burkholderiales</taxon>
        <taxon>Burkholderiaceae</taxon>
        <taxon>Cupriavidus</taxon>
    </lineage>
</organism>
<dbReference type="AlphaFoldDB" id="A0A643FX73"/>
<dbReference type="Pfam" id="PF14366">
    <property type="entry name" value="DUF4410"/>
    <property type="match status" value="1"/>
</dbReference>
<dbReference type="InterPro" id="IPR025522">
    <property type="entry name" value="DUF4410"/>
</dbReference>
<gene>
    <name evidence="1" type="ORF">F7R26_008360</name>
</gene>
<dbReference type="PROSITE" id="PS51257">
    <property type="entry name" value="PROKAR_LIPOPROTEIN"/>
    <property type="match status" value="1"/>
</dbReference>
<dbReference type="Proteomes" id="UP000397656">
    <property type="component" value="Chromosome 1"/>
</dbReference>
<evidence type="ECO:0000313" key="2">
    <source>
        <dbReference type="Proteomes" id="UP000397656"/>
    </source>
</evidence>
<reference evidence="1 2" key="1">
    <citation type="submission" date="2020-10" db="EMBL/GenBank/DDBJ databases">
        <title>Complete genome sequence of Cupriavidus basilensis CCUG 49340T.</title>
        <authorList>
            <person name="Salva-Serra F."/>
            <person name="Donoso R.A."/>
            <person name="Cho K.H."/>
            <person name="Yoo J.A."/>
            <person name="Lee K."/>
            <person name="Yoon S.-H."/>
            <person name="Perez-Pantoja D."/>
            <person name="Moore E.R.B."/>
        </authorList>
    </citation>
    <scope>NUCLEOTIDE SEQUENCE [LARGE SCALE GENOMIC DNA]</scope>
    <source>
        <strain evidence="2">CCUG 49340</strain>
    </source>
</reference>
<evidence type="ECO:0000313" key="1">
    <source>
        <dbReference type="EMBL" id="QOT78015.1"/>
    </source>
</evidence>
<dbReference type="GeneID" id="98400915"/>
<dbReference type="EMBL" id="CP062803">
    <property type="protein sequence ID" value="QOT78015.1"/>
    <property type="molecule type" value="Genomic_DNA"/>
</dbReference>
<name>A0A643FX73_9BURK</name>
<protein>
    <submittedName>
        <fullName evidence="1">DUF4410 domain-containing protein</fullName>
    </submittedName>
</protein>
<accession>A0A643FX73</accession>
<proteinExistence type="predicted"/>
<dbReference type="RefSeq" id="WP_150985840.1">
    <property type="nucleotide sequence ID" value="NZ_CP062803.1"/>
</dbReference>
<sequence>MRNSYSLIKHNATRLAMTALAAGSLLMAGCAWGVTGVTQASAMPQAQVQADIIYVQAFDASPDQVKLDSGMAQKLKTMAAGGSAASEQSQAAREASEQVSNEIVRQLQSQGLHAVRADGPAPAHSNALIVAGSIQKIDEGKRRRRLLIGLGAGKSEVGASVQILYKPADGAPMPLQSFAAEANSGHMPGVAETAGVGAAAGHLAMSAAAGAGVHGVSEVKRDSISADARRLGDSIAKQVVAANAANGWMSAAPVE</sequence>